<dbReference type="Pfam" id="PF17820">
    <property type="entry name" value="PDZ_6"/>
    <property type="match status" value="1"/>
</dbReference>
<accession>F9UGA1</accession>
<proteinExistence type="predicted"/>
<dbReference type="RefSeq" id="WP_007194826.1">
    <property type="nucleotide sequence ID" value="NZ_AFWV01000014.1"/>
</dbReference>
<evidence type="ECO:0000259" key="2">
    <source>
        <dbReference type="SMART" id="SM00228"/>
    </source>
</evidence>
<dbReference type="InterPro" id="IPR036034">
    <property type="entry name" value="PDZ_sf"/>
</dbReference>
<keyword evidence="4" id="KW-1185">Reference proteome</keyword>
<organism evidence="3 4">
    <name type="scientific">Thiocapsa marina 5811</name>
    <dbReference type="NCBI Taxonomy" id="768671"/>
    <lineage>
        <taxon>Bacteria</taxon>
        <taxon>Pseudomonadati</taxon>
        <taxon>Pseudomonadota</taxon>
        <taxon>Gammaproteobacteria</taxon>
        <taxon>Chromatiales</taxon>
        <taxon>Chromatiaceae</taxon>
        <taxon>Thiocapsa</taxon>
    </lineage>
</organism>
<dbReference type="OrthoDB" id="5765949at2"/>
<dbReference type="InterPro" id="IPR041489">
    <property type="entry name" value="PDZ_6"/>
</dbReference>
<dbReference type="STRING" id="768671.ThimaDRAFT_3954"/>
<evidence type="ECO:0000313" key="3">
    <source>
        <dbReference type="EMBL" id="EGV16827.1"/>
    </source>
</evidence>
<evidence type="ECO:0000313" key="4">
    <source>
        <dbReference type="Proteomes" id="UP000005459"/>
    </source>
</evidence>
<dbReference type="EMBL" id="AFWV01000014">
    <property type="protein sequence ID" value="EGV16827.1"/>
    <property type="molecule type" value="Genomic_DNA"/>
</dbReference>
<evidence type="ECO:0000256" key="1">
    <source>
        <dbReference type="SAM" id="MobiDB-lite"/>
    </source>
</evidence>
<dbReference type="InterPro" id="IPR001478">
    <property type="entry name" value="PDZ"/>
</dbReference>
<feature type="compositionally biased region" description="Basic and acidic residues" evidence="1">
    <location>
        <begin position="120"/>
        <end position="134"/>
    </location>
</feature>
<name>F9UGA1_9GAMM</name>
<protein>
    <submittedName>
        <fullName evidence="3">PDZ/DHR/GLGF domain protein</fullName>
    </submittedName>
</protein>
<feature type="region of interest" description="Disordered" evidence="1">
    <location>
        <begin position="64"/>
        <end position="83"/>
    </location>
</feature>
<gene>
    <name evidence="3" type="ORF">ThimaDRAFT_3954</name>
</gene>
<dbReference type="SMART" id="SM00228">
    <property type="entry name" value="PDZ"/>
    <property type="match status" value="1"/>
</dbReference>
<dbReference type="Gene3D" id="2.30.42.10">
    <property type="match status" value="1"/>
</dbReference>
<dbReference type="Proteomes" id="UP000005459">
    <property type="component" value="Unassembled WGS sequence"/>
</dbReference>
<feature type="domain" description="PDZ" evidence="2">
    <location>
        <begin position="206"/>
        <end position="274"/>
    </location>
</feature>
<feature type="region of interest" description="Disordered" evidence="1">
    <location>
        <begin position="114"/>
        <end position="134"/>
    </location>
</feature>
<sequence>MQSAARLLSAGFAFGAFFGAVAVAGYIALNEPAPSARSETDAFVEEQTDEHIPTALGVTEGAAAPAEMPPDVPTVSAGDTPTPQALRSLESQITDLRVRLSSVEQSLTRVLSASETAAKAADETRPPAPRTAEERRGALVAAGVDPGLAEDLVLREAQRSLERLSLRDQAIREGWLGSAEYREELSRINADARSLREEIGDEIYDRYLFATGEENRVKIDSVIPGSAAEIAGLQPGDLIEAYAEERLFDFSELRRKTTEGEYGEQVAVRVRRGGRVVETWIPRGPLGVTLNSARVEPDR</sequence>
<dbReference type="AlphaFoldDB" id="F9UGA1"/>
<reference evidence="3 4" key="1">
    <citation type="submission" date="2011-06" db="EMBL/GenBank/DDBJ databases">
        <title>The draft genome of Thiocapsa marina 5811.</title>
        <authorList>
            <consortium name="US DOE Joint Genome Institute (JGI-PGF)"/>
            <person name="Lucas S."/>
            <person name="Han J."/>
            <person name="Cheng J.-F."/>
            <person name="Goodwin L."/>
            <person name="Pitluck S."/>
            <person name="Peters L."/>
            <person name="Land M.L."/>
            <person name="Hauser L."/>
            <person name="Vogl K."/>
            <person name="Liu Z."/>
            <person name="Imhoff J."/>
            <person name="Thiel V."/>
            <person name="Frigaard N.-U."/>
            <person name="Bryant D."/>
            <person name="Woyke T.J."/>
        </authorList>
    </citation>
    <scope>NUCLEOTIDE SEQUENCE [LARGE SCALE GENOMIC DNA]</scope>
    <source>
        <strain evidence="3 4">5811</strain>
    </source>
</reference>
<dbReference type="SUPFAM" id="SSF50156">
    <property type="entry name" value="PDZ domain-like"/>
    <property type="match status" value="1"/>
</dbReference>